<dbReference type="InParanoid" id="L0HF97"/>
<dbReference type="KEGG" id="mfo:Metfor_0694"/>
<accession>L0HF97</accession>
<dbReference type="eggNOG" id="arCOG03906">
    <property type="taxonomic scope" value="Archaea"/>
</dbReference>
<dbReference type="GeneID" id="14310007"/>
<dbReference type="OrthoDB" id="112164at2157"/>
<name>L0HF97_METFS</name>
<keyword evidence="2" id="KW-1185">Reference proteome</keyword>
<dbReference type="AlphaFoldDB" id="L0HF97"/>
<dbReference type="RefSeq" id="WP_015284718.1">
    <property type="nucleotide sequence ID" value="NC_019943.1"/>
</dbReference>
<evidence type="ECO:0000313" key="1">
    <source>
        <dbReference type="EMBL" id="AGB01754.1"/>
    </source>
</evidence>
<reference evidence="2" key="1">
    <citation type="submission" date="2011-12" db="EMBL/GenBank/DDBJ databases">
        <title>Complete sequence of Methanoregula formicicum SMSP.</title>
        <authorList>
            <person name="Lucas S."/>
            <person name="Han J."/>
            <person name="Lapidus A."/>
            <person name="Cheng J.-F."/>
            <person name="Goodwin L."/>
            <person name="Pitluck S."/>
            <person name="Peters L."/>
            <person name="Ovchinnikova G."/>
            <person name="Teshima H."/>
            <person name="Detter J.C."/>
            <person name="Han C."/>
            <person name="Tapia R."/>
            <person name="Land M."/>
            <person name="Hauser L."/>
            <person name="Kyrpides N."/>
            <person name="Ivanova N."/>
            <person name="Pagani I."/>
            <person name="Imachi H."/>
            <person name="Tamaki H."/>
            <person name="Sekiguchi Y."/>
            <person name="Kamagata Y."/>
            <person name="Cadillo-Quiroz H."/>
            <person name="Zinder S."/>
            <person name="Liu W.-T."/>
            <person name="Woyke T."/>
        </authorList>
    </citation>
    <scope>NUCLEOTIDE SEQUENCE [LARGE SCALE GENOMIC DNA]</scope>
    <source>
        <strain evidence="2">DSM 22288 / NBRC 105244 / SMSP</strain>
    </source>
</reference>
<evidence type="ECO:0008006" key="3">
    <source>
        <dbReference type="Google" id="ProtNLM"/>
    </source>
</evidence>
<evidence type="ECO:0000313" key="2">
    <source>
        <dbReference type="Proteomes" id="UP000010824"/>
    </source>
</evidence>
<dbReference type="STRING" id="593750.Metfor_0694"/>
<proteinExistence type="predicted"/>
<protein>
    <recommendedName>
        <fullName evidence="3">DUF3821 domain-containing protein</fullName>
    </recommendedName>
</protein>
<organism evidence="1 2">
    <name type="scientific">Methanoregula formicica (strain DSM 22288 / NBRC 105244 / SMSP)</name>
    <dbReference type="NCBI Taxonomy" id="593750"/>
    <lineage>
        <taxon>Archaea</taxon>
        <taxon>Methanobacteriati</taxon>
        <taxon>Methanobacteriota</taxon>
        <taxon>Stenosarchaea group</taxon>
        <taxon>Methanomicrobia</taxon>
        <taxon>Methanomicrobiales</taxon>
        <taxon>Methanoregulaceae</taxon>
        <taxon>Methanoregula</taxon>
    </lineage>
</organism>
<dbReference type="EMBL" id="CP003167">
    <property type="protein sequence ID" value="AGB01754.1"/>
    <property type="molecule type" value="Genomic_DNA"/>
</dbReference>
<dbReference type="Proteomes" id="UP000010824">
    <property type="component" value="Chromosome"/>
</dbReference>
<gene>
    <name evidence="1" type="ordered locus">Metfor_0694</name>
</gene>
<reference evidence="1 2" key="2">
    <citation type="journal article" date="2014" name="Genome Announc.">
        <title>Complete Genome Sequence of Methanoregula formicica SMSPT, a Mesophilic Hydrogenotrophic Methanogen Isolated from a Methanogenic Upflow Anaerobic Sludge Blanket Reactor.</title>
        <authorList>
            <person name="Yamamoto K."/>
            <person name="Tamaki H."/>
            <person name="Cadillo-Quiroz H."/>
            <person name="Imachi H."/>
            <person name="Kyrpides N."/>
            <person name="Woyke T."/>
            <person name="Goodwin L."/>
            <person name="Zinder S.H."/>
            <person name="Kamagata Y."/>
            <person name="Liu W.T."/>
        </authorList>
    </citation>
    <scope>NUCLEOTIDE SEQUENCE [LARGE SCALE GENOMIC DNA]</scope>
    <source>
        <strain evidence="2">DSM 22288 / NBRC 105244 / SMSP</strain>
    </source>
</reference>
<dbReference type="HOGENOM" id="CLU_1521859_0_0_2"/>
<sequence precursor="true">MRGVCLLLFLTAVMLVAVPAAAAVTLTIDASPKTAHIGDTIVLNGTINGSATIAVFLFLTGDHLDTRGVALDNLNIPAGRGMFTTAPVQLADKSWTYTWDTSAIIGTLEPGKYTVYVTDRPMDRLRFTKPEYATAEIEFLPPMRPVEETPLDPPLPVAGLICAAFLLAAVGRKQ</sequence>